<keyword evidence="2" id="KW-1185">Reference proteome</keyword>
<dbReference type="Proteomes" id="UP000317318">
    <property type="component" value="Chromosome"/>
</dbReference>
<protein>
    <submittedName>
        <fullName evidence="1">Uncharacterized protein</fullName>
    </submittedName>
</protein>
<name>A0A517QXY4_9PLAN</name>
<evidence type="ECO:0000313" key="1">
    <source>
        <dbReference type="EMBL" id="QDT36467.1"/>
    </source>
</evidence>
<organism evidence="1 2">
    <name type="scientific">Stratiformator vulcanicus</name>
    <dbReference type="NCBI Taxonomy" id="2527980"/>
    <lineage>
        <taxon>Bacteria</taxon>
        <taxon>Pseudomonadati</taxon>
        <taxon>Planctomycetota</taxon>
        <taxon>Planctomycetia</taxon>
        <taxon>Planctomycetales</taxon>
        <taxon>Planctomycetaceae</taxon>
        <taxon>Stratiformator</taxon>
    </lineage>
</organism>
<accession>A0A517QXY4</accession>
<dbReference type="KEGG" id="svp:Pan189_08240"/>
<evidence type="ECO:0000313" key="2">
    <source>
        <dbReference type="Proteomes" id="UP000317318"/>
    </source>
</evidence>
<dbReference type="AlphaFoldDB" id="A0A517QXY4"/>
<proteinExistence type="predicted"/>
<dbReference type="EMBL" id="CP036268">
    <property type="protein sequence ID" value="QDT36467.1"/>
    <property type="molecule type" value="Genomic_DNA"/>
</dbReference>
<dbReference type="OrthoDB" id="9907315at2"/>
<gene>
    <name evidence="1" type="ORF">Pan189_08240</name>
</gene>
<sequence length="116" mass="13259">MVGRVLSAGEKMAEFWAMKGYNKRMKAEAGFHRTGDGTRLIIFSSDPAADRVRKYTWFRAWLEENRFKEIALAAHPTEGHESGRTFAVVIDCPTREHLTQAVSKFETTFDLKLATY</sequence>
<reference evidence="1 2" key="1">
    <citation type="submission" date="2019-02" db="EMBL/GenBank/DDBJ databases">
        <title>Deep-cultivation of Planctomycetes and their phenomic and genomic characterization uncovers novel biology.</title>
        <authorList>
            <person name="Wiegand S."/>
            <person name="Jogler M."/>
            <person name="Boedeker C."/>
            <person name="Pinto D."/>
            <person name="Vollmers J."/>
            <person name="Rivas-Marin E."/>
            <person name="Kohn T."/>
            <person name="Peeters S.H."/>
            <person name="Heuer A."/>
            <person name="Rast P."/>
            <person name="Oberbeckmann S."/>
            <person name="Bunk B."/>
            <person name="Jeske O."/>
            <person name="Meyerdierks A."/>
            <person name="Storesund J.E."/>
            <person name="Kallscheuer N."/>
            <person name="Luecker S."/>
            <person name="Lage O.M."/>
            <person name="Pohl T."/>
            <person name="Merkel B.J."/>
            <person name="Hornburger P."/>
            <person name="Mueller R.-W."/>
            <person name="Bruemmer F."/>
            <person name="Labrenz M."/>
            <person name="Spormann A.M."/>
            <person name="Op den Camp H."/>
            <person name="Overmann J."/>
            <person name="Amann R."/>
            <person name="Jetten M.S.M."/>
            <person name="Mascher T."/>
            <person name="Medema M.H."/>
            <person name="Devos D.P."/>
            <person name="Kaster A.-K."/>
            <person name="Ovreas L."/>
            <person name="Rohde M."/>
            <person name="Galperin M.Y."/>
            <person name="Jogler C."/>
        </authorList>
    </citation>
    <scope>NUCLEOTIDE SEQUENCE [LARGE SCALE GENOMIC DNA]</scope>
    <source>
        <strain evidence="1 2">Pan189</strain>
    </source>
</reference>
<dbReference type="RefSeq" id="WP_145362669.1">
    <property type="nucleotide sequence ID" value="NZ_CP036268.1"/>
</dbReference>